<sequence length="462" mass="51936">MKSQKNISYQVNEMPCVIDAEQAVIGSLLSYGGDKVYDAISSDLSKDMFYDSRYAVLYEVIQSLMDNNEPCDIVAVSNKIRTIGKKDEIPPYFVTETSNHGFDPWHVVEHALLVKQKYLQRKAIELSHILQQQAYSDVDDIGDVLFNTGKKIDRMMQDLIGKDNTQSFKDIATLTLKNIEKKMALFASGKQTGITTGLQDLDNMTAGWHGGELVILAARPSCGKTAMALHFSKHAAMQNIPVVIFSLEMDSISLFERLIASDCNVHPSKIKSGNITLDELKEIDYTAGNKLYNLPIEIDSNSSVGMGYIHTKSRMLHRQGKCGMIVIDYLQLISESTNGSRNREQEISRMSREAKIIAKELNVPVILLSQLNRDVDKRQDKTPILADLRESGAIEQDADMVIFVHRPEYYKIIPKDSSGREVRNYGELHIAKHRNGSVGLVQFRHNGSLTRITGYNETKNPF</sequence>
<evidence type="ECO:0000256" key="10">
    <source>
        <dbReference type="ARBA" id="ARBA00044969"/>
    </source>
</evidence>
<evidence type="ECO:0000256" key="2">
    <source>
        <dbReference type="ARBA" id="ARBA00022515"/>
    </source>
</evidence>
<keyword evidence="7" id="KW-0067">ATP-binding</keyword>
<dbReference type="GO" id="GO:0006269">
    <property type="term" value="P:DNA replication, synthesis of primer"/>
    <property type="evidence" value="ECO:0007669"/>
    <property type="project" value="UniProtKB-KW"/>
</dbReference>
<keyword evidence="2" id="KW-0639">Primosome</keyword>
<dbReference type="EMBL" id="AGXV01000011">
    <property type="protein sequence ID" value="EIY68190.1"/>
    <property type="molecule type" value="Genomic_DNA"/>
</dbReference>
<dbReference type="InterPro" id="IPR016136">
    <property type="entry name" value="DNA_helicase_N/primase_C"/>
</dbReference>
<evidence type="ECO:0000313" key="13">
    <source>
        <dbReference type="EMBL" id="EIY68190.1"/>
    </source>
</evidence>
<dbReference type="AlphaFoldDB" id="I8YYF3"/>
<dbReference type="InterPro" id="IPR036185">
    <property type="entry name" value="DNA_heli_DnaB-like_N_sf"/>
</dbReference>
<feature type="domain" description="SF4 helicase" evidence="12">
    <location>
        <begin position="187"/>
        <end position="459"/>
    </location>
</feature>
<gene>
    <name evidence="13" type="ORF">HMPREF1071_00922</name>
</gene>
<dbReference type="GO" id="GO:0005524">
    <property type="term" value="F:ATP binding"/>
    <property type="evidence" value="ECO:0007669"/>
    <property type="project" value="UniProtKB-KW"/>
</dbReference>
<dbReference type="InterPro" id="IPR007693">
    <property type="entry name" value="DNA_helicase_DnaB-like_N"/>
</dbReference>
<dbReference type="GO" id="GO:0043139">
    <property type="term" value="F:5'-3' DNA helicase activity"/>
    <property type="evidence" value="ECO:0007669"/>
    <property type="project" value="UniProtKB-EC"/>
</dbReference>
<evidence type="ECO:0000256" key="5">
    <source>
        <dbReference type="ARBA" id="ARBA00022801"/>
    </source>
</evidence>
<dbReference type="Pfam" id="PF00772">
    <property type="entry name" value="DnaB"/>
    <property type="match status" value="1"/>
</dbReference>
<evidence type="ECO:0000256" key="7">
    <source>
        <dbReference type="ARBA" id="ARBA00022840"/>
    </source>
</evidence>
<dbReference type="RefSeq" id="WP_007478921.1">
    <property type="nucleotide sequence ID" value="NZ_JH724307.1"/>
</dbReference>
<reference evidence="13 14" key="1">
    <citation type="submission" date="2012-02" db="EMBL/GenBank/DDBJ databases">
        <title>The Genome Sequence of Bacteroides salyersiae CL02T12C01.</title>
        <authorList>
            <consortium name="The Broad Institute Genome Sequencing Platform"/>
            <person name="Earl A."/>
            <person name="Ward D."/>
            <person name="Feldgarden M."/>
            <person name="Gevers D."/>
            <person name="Zitomersky N.L."/>
            <person name="Coyne M.J."/>
            <person name="Comstock L.E."/>
            <person name="Young S.K."/>
            <person name="Zeng Q."/>
            <person name="Gargeya S."/>
            <person name="Fitzgerald M."/>
            <person name="Haas B."/>
            <person name="Abouelleil A."/>
            <person name="Alvarado L."/>
            <person name="Arachchi H.M."/>
            <person name="Berlin A."/>
            <person name="Chapman S.B."/>
            <person name="Gearin G."/>
            <person name="Goldberg J."/>
            <person name="Griggs A."/>
            <person name="Gujja S."/>
            <person name="Hansen M."/>
            <person name="Heiman D."/>
            <person name="Howarth C."/>
            <person name="Larimer J."/>
            <person name="Lui A."/>
            <person name="MacDonald P.J.P."/>
            <person name="McCowen C."/>
            <person name="Montmayeur A."/>
            <person name="Murphy C."/>
            <person name="Neiman D."/>
            <person name="Pearson M."/>
            <person name="Priest M."/>
            <person name="Roberts A."/>
            <person name="Saif S."/>
            <person name="Shea T."/>
            <person name="Sisk P."/>
            <person name="Stolte C."/>
            <person name="Sykes S."/>
            <person name="Wortman J."/>
            <person name="Nusbaum C."/>
            <person name="Birren B."/>
        </authorList>
    </citation>
    <scope>NUCLEOTIDE SEQUENCE [LARGE SCALE GENOMIC DNA]</scope>
    <source>
        <strain evidence="13 14">CL02T12C01</strain>
    </source>
</reference>
<dbReference type="InterPro" id="IPR007694">
    <property type="entry name" value="DNA_helicase_DnaB-like_C"/>
</dbReference>
<protein>
    <recommendedName>
        <fullName evidence="10">DNA 5'-3' helicase</fullName>
        <ecNumber evidence="10">5.6.2.3</ecNumber>
    </recommendedName>
</protein>
<dbReference type="PANTHER" id="PTHR30153:SF2">
    <property type="entry name" value="REPLICATIVE DNA HELICASE"/>
    <property type="match status" value="1"/>
</dbReference>
<proteinExistence type="inferred from homology"/>
<keyword evidence="3" id="KW-0235">DNA replication</keyword>
<evidence type="ECO:0000259" key="12">
    <source>
        <dbReference type="PROSITE" id="PS51199"/>
    </source>
</evidence>
<dbReference type="SUPFAM" id="SSF48024">
    <property type="entry name" value="N-terminal domain of DnaB helicase"/>
    <property type="match status" value="1"/>
</dbReference>
<keyword evidence="8" id="KW-0238">DNA-binding</keyword>
<dbReference type="PANTHER" id="PTHR30153">
    <property type="entry name" value="REPLICATIVE DNA HELICASE DNAB"/>
    <property type="match status" value="1"/>
</dbReference>
<evidence type="ECO:0000256" key="4">
    <source>
        <dbReference type="ARBA" id="ARBA00022741"/>
    </source>
</evidence>
<comment type="catalytic activity">
    <reaction evidence="11">
        <text>ATP + H2O = ADP + phosphate + H(+)</text>
        <dbReference type="Rhea" id="RHEA:13065"/>
        <dbReference type="ChEBI" id="CHEBI:15377"/>
        <dbReference type="ChEBI" id="CHEBI:15378"/>
        <dbReference type="ChEBI" id="CHEBI:30616"/>
        <dbReference type="ChEBI" id="CHEBI:43474"/>
        <dbReference type="ChEBI" id="CHEBI:456216"/>
        <dbReference type="EC" id="5.6.2.3"/>
    </reaction>
</comment>
<keyword evidence="4" id="KW-0547">Nucleotide-binding</keyword>
<dbReference type="Pfam" id="PF03796">
    <property type="entry name" value="DnaB_C"/>
    <property type="match status" value="1"/>
</dbReference>
<keyword evidence="9" id="KW-0413">Isomerase</keyword>
<evidence type="ECO:0000256" key="6">
    <source>
        <dbReference type="ARBA" id="ARBA00022806"/>
    </source>
</evidence>
<comment type="caution">
    <text evidence="13">The sequence shown here is derived from an EMBL/GenBank/DDBJ whole genome shotgun (WGS) entry which is preliminary data.</text>
</comment>
<dbReference type="GO" id="GO:0003677">
    <property type="term" value="F:DNA binding"/>
    <property type="evidence" value="ECO:0007669"/>
    <property type="project" value="UniProtKB-KW"/>
</dbReference>
<evidence type="ECO:0000256" key="3">
    <source>
        <dbReference type="ARBA" id="ARBA00022705"/>
    </source>
</evidence>
<evidence type="ECO:0000313" key="14">
    <source>
        <dbReference type="Proteomes" id="UP000005150"/>
    </source>
</evidence>
<evidence type="ECO:0000256" key="8">
    <source>
        <dbReference type="ARBA" id="ARBA00023125"/>
    </source>
</evidence>
<evidence type="ECO:0000256" key="1">
    <source>
        <dbReference type="ARBA" id="ARBA00008428"/>
    </source>
</evidence>
<dbReference type="GO" id="GO:0005829">
    <property type="term" value="C:cytosol"/>
    <property type="evidence" value="ECO:0007669"/>
    <property type="project" value="TreeGrafter"/>
</dbReference>
<dbReference type="HOGENOM" id="CLU_005373_0_2_10"/>
<accession>I8YYF3</accession>
<dbReference type="Gene3D" id="1.10.860.10">
    <property type="entry name" value="DNAb Helicase, Chain A"/>
    <property type="match status" value="1"/>
</dbReference>
<dbReference type="PROSITE" id="PS51199">
    <property type="entry name" value="SF4_HELICASE"/>
    <property type="match status" value="1"/>
</dbReference>
<organism evidence="13 14">
    <name type="scientific">Bacteroides salyersiae CL02T12C01</name>
    <dbReference type="NCBI Taxonomy" id="997887"/>
    <lineage>
        <taxon>Bacteria</taxon>
        <taxon>Pseudomonadati</taxon>
        <taxon>Bacteroidota</taxon>
        <taxon>Bacteroidia</taxon>
        <taxon>Bacteroidales</taxon>
        <taxon>Bacteroidaceae</taxon>
        <taxon>Bacteroides</taxon>
    </lineage>
</organism>
<dbReference type="OrthoDB" id="1004698at2"/>
<dbReference type="Proteomes" id="UP000005150">
    <property type="component" value="Unassembled WGS sequence"/>
</dbReference>
<dbReference type="EC" id="5.6.2.3" evidence="10"/>
<name>I8YYF3_9BACE</name>
<dbReference type="CDD" id="cd00984">
    <property type="entry name" value="DnaB_C"/>
    <property type="match status" value="1"/>
</dbReference>
<comment type="similarity">
    <text evidence="1">Belongs to the helicase family. DnaB subfamily.</text>
</comment>
<dbReference type="GO" id="GO:0016787">
    <property type="term" value="F:hydrolase activity"/>
    <property type="evidence" value="ECO:0007669"/>
    <property type="project" value="UniProtKB-KW"/>
</dbReference>
<dbReference type="GO" id="GO:1990077">
    <property type="term" value="C:primosome complex"/>
    <property type="evidence" value="ECO:0007669"/>
    <property type="project" value="UniProtKB-KW"/>
</dbReference>
<keyword evidence="5" id="KW-0378">Hydrolase</keyword>
<dbReference type="SUPFAM" id="SSF52540">
    <property type="entry name" value="P-loop containing nucleoside triphosphate hydrolases"/>
    <property type="match status" value="1"/>
</dbReference>
<keyword evidence="14" id="KW-1185">Reference proteome</keyword>
<evidence type="ECO:0000256" key="11">
    <source>
        <dbReference type="ARBA" id="ARBA00048954"/>
    </source>
</evidence>
<dbReference type="Gene3D" id="3.40.50.300">
    <property type="entry name" value="P-loop containing nucleotide triphosphate hydrolases"/>
    <property type="match status" value="1"/>
</dbReference>
<dbReference type="InterPro" id="IPR027417">
    <property type="entry name" value="P-loop_NTPase"/>
</dbReference>
<keyword evidence="6 13" id="KW-0347">Helicase</keyword>
<evidence type="ECO:0000256" key="9">
    <source>
        <dbReference type="ARBA" id="ARBA00023235"/>
    </source>
</evidence>
<dbReference type="PATRIC" id="fig|997887.3.peg.958"/>